<dbReference type="EMBL" id="HG529494">
    <property type="protein sequence ID" value="CDI51116.1"/>
    <property type="molecule type" value="Genomic_DNA"/>
</dbReference>
<evidence type="ECO:0000259" key="2">
    <source>
        <dbReference type="PROSITE" id="PS50833"/>
    </source>
</evidence>
<dbReference type="PROSITE" id="PS50833">
    <property type="entry name" value="BRIX"/>
    <property type="match status" value="1"/>
</dbReference>
<feature type="region of interest" description="Disordered" evidence="1">
    <location>
        <begin position="1"/>
        <end position="176"/>
    </location>
</feature>
<accession>A0A077QX93</accession>
<dbReference type="InterPro" id="IPR044281">
    <property type="entry name" value="IMP4/RPF1"/>
</dbReference>
<dbReference type="Gene3D" id="3.40.50.10480">
    <property type="entry name" value="Probable brix-domain ribosomal biogenesis protein"/>
    <property type="match status" value="1"/>
</dbReference>
<dbReference type="GO" id="GO:0030687">
    <property type="term" value="C:preribosome, large subunit precursor"/>
    <property type="evidence" value="ECO:0007669"/>
    <property type="project" value="TreeGrafter"/>
</dbReference>
<feature type="compositionally biased region" description="Low complexity" evidence="1">
    <location>
        <begin position="153"/>
        <end position="163"/>
    </location>
</feature>
<sequence length="467" mass="52055">MPGAGEPSSSGSGEKPASGNFKHIGNKMKRTELYRKYKAEKRKAKFARRSAQAKEERGEEGAVKKAARLAANKTRTIENTRDFNPTIINAPNTHEGPGPSNLKKTARSAKDDDTEDDTDGGEDEEQEMVEEQEAAEESDHDEDPSAPPAILITTSMPSSSTSPHLESLNARSHPSEKTREFVDELLSVFPGAEYRPRAAAQGVGLGKICSWARSRRFDAMLVINESRKAPFALTVISLPHGPTAFFRLTSISTGAEIYGKARPTPHTPELILNNFTTVLGHRVGKVIQCLFPKIPQLEGRQVVTCHNQRDYIFFRRHRYMFKTSDKTALQEIGPRFTLKLHSLKESLPKGAGSWDGKYTQEYAELEADELEALQNGGGQDEDEQTEVAIAAVDEVGEDIDDDEDQGEDQDENYAKSMSSSKVNQNLDEEMIVSGFKKKKRQRGEEETVGLDFQWKPKMSVSRRNFYL</sequence>
<name>A0A077QX93_9BASI</name>
<dbReference type="SMART" id="SM00879">
    <property type="entry name" value="Brix"/>
    <property type="match status" value="1"/>
</dbReference>
<reference evidence="3" key="1">
    <citation type="journal article" date="2014" name="Genome Biol. Evol.">
        <title>Gene Loss Rather Than Gene Gain Is Associated with a Host Jump from Monocots to Dicots in the Smut Fungus Melanopsichium pennsylvanicum.</title>
        <authorList>
            <person name="Sharma R."/>
            <person name="Mishra B."/>
            <person name="Runge F."/>
            <person name="Thines M."/>
        </authorList>
    </citation>
    <scope>NUCLEOTIDE SEQUENCE</scope>
    <source>
        <strain evidence="3">4</strain>
    </source>
</reference>
<feature type="compositionally biased region" description="Acidic residues" evidence="1">
    <location>
        <begin position="396"/>
        <end position="411"/>
    </location>
</feature>
<organism evidence="3">
    <name type="scientific">Melanopsichium pennsylvanicum 4</name>
    <dbReference type="NCBI Taxonomy" id="1398559"/>
    <lineage>
        <taxon>Eukaryota</taxon>
        <taxon>Fungi</taxon>
        <taxon>Dikarya</taxon>
        <taxon>Basidiomycota</taxon>
        <taxon>Ustilaginomycotina</taxon>
        <taxon>Ustilaginomycetes</taxon>
        <taxon>Ustilaginales</taxon>
        <taxon>Ustilaginaceae</taxon>
        <taxon>Melanopsichium</taxon>
    </lineage>
</organism>
<dbReference type="AlphaFoldDB" id="A0A077QX93"/>
<feature type="region of interest" description="Disordered" evidence="1">
    <location>
        <begin position="396"/>
        <end position="428"/>
    </location>
</feature>
<feature type="compositionally biased region" description="Acidic residues" evidence="1">
    <location>
        <begin position="112"/>
        <end position="144"/>
    </location>
</feature>
<feature type="compositionally biased region" description="Polar residues" evidence="1">
    <location>
        <begin position="415"/>
        <end position="425"/>
    </location>
</feature>
<feature type="compositionally biased region" description="Low complexity" evidence="1">
    <location>
        <begin position="1"/>
        <end position="19"/>
    </location>
</feature>
<feature type="compositionally biased region" description="Basic residues" evidence="1">
    <location>
        <begin position="38"/>
        <end position="48"/>
    </location>
</feature>
<dbReference type="PANTHER" id="PTHR22734:SF3">
    <property type="entry name" value="RIBOSOME PRODUCTION FACTOR 1"/>
    <property type="match status" value="1"/>
</dbReference>
<dbReference type="Pfam" id="PF04427">
    <property type="entry name" value="Brix"/>
    <property type="match status" value="1"/>
</dbReference>
<feature type="compositionally biased region" description="Polar residues" evidence="1">
    <location>
        <begin position="82"/>
        <end position="92"/>
    </location>
</feature>
<evidence type="ECO:0000313" key="3">
    <source>
        <dbReference type="EMBL" id="CDI51116.1"/>
    </source>
</evidence>
<dbReference type="InterPro" id="IPR007109">
    <property type="entry name" value="Brix"/>
</dbReference>
<dbReference type="GO" id="GO:0005730">
    <property type="term" value="C:nucleolus"/>
    <property type="evidence" value="ECO:0007669"/>
    <property type="project" value="TreeGrafter"/>
</dbReference>
<proteinExistence type="predicted"/>
<dbReference type="GO" id="GO:0000470">
    <property type="term" value="P:maturation of LSU-rRNA"/>
    <property type="evidence" value="ECO:0007669"/>
    <property type="project" value="TreeGrafter"/>
</dbReference>
<protein>
    <submittedName>
        <fullName evidence="3">Related to RPF1-involved in the assembly of the large ribosomal subunit</fullName>
    </submittedName>
</protein>
<feature type="compositionally biased region" description="Basic and acidic residues" evidence="1">
    <location>
        <begin position="52"/>
        <end position="63"/>
    </location>
</feature>
<dbReference type="PANTHER" id="PTHR22734">
    <property type="entry name" value="U3 SMALL NUCLEOLAR RIBONUCLEOPROTEIN PROTEIN IMP4"/>
    <property type="match status" value="1"/>
</dbReference>
<dbReference type="GO" id="GO:0000460">
    <property type="term" value="P:maturation of 5.8S rRNA"/>
    <property type="evidence" value="ECO:0007669"/>
    <property type="project" value="TreeGrafter"/>
</dbReference>
<evidence type="ECO:0000256" key="1">
    <source>
        <dbReference type="SAM" id="MobiDB-lite"/>
    </source>
</evidence>
<dbReference type="GO" id="GO:0042134">
    <property type="term" value="F:rRNA primary transcript binding"/>
    <property type="evidence" value="ECO:0007669"/>
    <property type="project" value="InterPro"/>
</dbReference>
<dbReference type="SUPFAM" id="SSF52954">
    <property type="entry name" value="Class II aaRS ABD-related"/>
    <property type="match status" value="1"/>
</dbReference>
<feature type="domain" description="Brix" evidence="2">
    <location>
        <begin position="164"/>
        <end position="349"/>
    </location>
</feature>